<evidence type="ECO:0000313" key="1">
    <source>
        <dbReference type="EMBL" id="GAB44915.1"/>
    </source>
</evidence>
<name>A0ABQ0HGD4_9ACTN</name>
<dbReference type="EMBL" id="BAFD01000076">
    <property type="protein sequence ID" value="GAB44915.1"/>
    <property type="molecule type" value="Genomic_DNA"/>
</dbReference>
<protein>
    <submittedName>
        <fullName evidence="1">Uncharacterized protein</fullName>
    </submittedName>
</protein>
<gene>
    <name evidence="1" type="ORF">GOTRE_076_00080</name>
</gene>
<proteinExistence type="predicted"/>
<evidence type="ECO:0000313" key="2">
    <source>
        <dbReference type="Proteomes" id="UP000004881"/>
    </source>
</evidence>
<keyword evidence="2" id="KW-1185">Reference proteome</keyword>
<accession>A0ABQ0HGD4</accession>
<dbReference type="Proteomes" id="UP000004881">
    <property type="component" value="Unassembled WGS sequence"/>
</dbReference>
<reference evidence="1 2" key="1">
    <citation type="submission" date="2012-02" db="EMBL/GenBank/DDBJ databases">
        <title>Whole genome shotgun sequence of Gordonia terrae NBRC 100016.</title>
        <authorList>
            <person name="Takarada H."/>
            <person name="Hosoyama A."/>
            <person name="Tsuchikane K."/>
            <person name="Katsumata H."/>
            <person name="Yamazaki S."/>
            <person name="Fujita N."/>
        </authorList>
    </citation>
    <scope>NUCLEOTIDE SEQUENCE [LARGE SCALE GENOMIC DNA]</scope>
    <source>
        <strain evidence="1 2">NBRC 100016</strain>
    </source>
</reference>
<organism evidence="1 2">
    <name type="scientific">Gordonia terrae NBRC 100016</name>
    <dbReference type="NCBI Taxonomy" id="1089454"/>
    <lineage>
        <taxon>Bacteria</taxon>
        <taxon>Bacillati</taxon>
        <taxon>Actinomycetota</taxon>
        <taxon>Actinomycetes</taxon>
        <taxon>Mycobacteriales</taxon>
        <taxon>Gordoniaceae</taxon>
        <taxon>Gordonia</taxon>
    </lineage>
</organism>
<comment type="caution">
    <text evidence="1">The sequence shown here is derived from an EMBL/GenBank/DDBJ whole genome shotgun (WGS) entry which is preliminary data.</text>
</comment>
<sequence>MTLFDMLPSLKGVTVTRTFETTTWGTTLHASGTDVVAGDLSLRAESLHRKIAFYLDTAGQPVCQSLCPTSVWFPTLVTRITSAVAAHGRVVVQVDAALPLHSAVLDVAFPGTHLAGATMADLTVVDLSRHRRTLHAEVPAHLTVTGTIALALSPVIPPRTSASRSVARTVTA</sequence>